<proteinExistence type="predicted"/>
<dbReference type="InterPro" id="IPR045851">
    <property type="entry name" value="AMP-bd_C_sf"/>
</dbReference>
<keyword evidence="1" id="KW-1133">Transmembrane helix</keyword>
<protein>
    <submittedName>
        <fullName evidence="4">AMP-binding domain-containing protein</fullName>
    </submittedName>
</protein>
<accession>A0A0R3TZQ7</accession>
<dbReference type="EMBL" id="UZAE01015285">
    <property type="protein sequence ID" value="VDO15591.1"/>
    <property type="molecule type" value="Genomic_DNA"/>
</dbReference>
<organism evidence="4">
    <name type="scientific">Rodentolepis nana</name>
    <name type="common">Dwarf tapeworm</name>
    <name type="synonym">Hymenolepis nana</name>
    <dbReference type="NCBI Taxonomy" id="102285"/>
    <lineage>
        <taxon>Eukaryota</taxon>
        <taxon>Metazoa</taxon>
        <taxon>Spiralia</taxon>
        <taxon>Lophotrochozoa</taxon>
        <taxon>Platyhelminthes</taxon>
        <taxon>Cestoda</taxon>
        <taxon>Eucestoda</taxon>
        <taxon>Cyclophyllidea</taxon>
        <taxon>Hymenolepididae</taxon>
        <taxon>Rodentolepis</taxon>
    </lineage>
</organism>
<evidence type="ECO:0000313" key="3">
    <source>
        <dbReference type="Proteomes" id="UP000278807"/>
    </source>
</evidence>
<dbReference type="Gene3D" id="3.40.50.12780">
    <property type="entry name" value="N-terminal domain of ligase-like"/>
    <property type="match status" value="1"/>
</dbReference>
<keyword evidence="1" id="KW-0472">Membrane</keyword>
<reference evidence="4" key="1">
    <citation type="submission" date="2017-02" db="UniProtKB">
        <authorList>
            <consortium name="WormBaseParasite"/>
        </authorList>
    </citation>
    <scope>IDENTIFICATION</scope>
</reference>
<dbReference type="InterPro" id="IPR042099">
    <property type="entry name" value="ANL_N_sf"/>
</dbReference>
<reference evidence="2 3" key="2">
    <citation type="submission" date="2018-11" db="EMBL/GenBank/DDBJ databases">
        <authorList>
            <consortium name="Pathogen Informatics"/>
        </authorList>
    </citation>
    <scope>NUCLEOTIDE SEQUENCE [LARGE SCALE GENOMIC DNA]</scope>
</reference>
<dbReference type="AlphaFoldDB" id="A0A0R3TZQ7"/>
<evidence type="ECO:0000313" key="2">
    <source>
        <dbReference type="EMBL" id="VDO15591.1"/>
    </source>
</evidence>
<name>A0A0R3TZQ7_RODNA</name>
<dbReference type="PANTHER" id="PTHR22754:SF32">
    <property type="entry name" value="DISCO-INTERACTING PROTEIN 2"/>
    <property type="match status" value="1"/>
</dbReference>
<gene>
    <name evidence="2" type="ORF">HNAJ_LOCUS13330</name>
</gene>
<dbReference type="SUPFAM" id="SSF56801">
    <property type="entry name" value="Acetyl-CoA synthetase-like"/>
    <property type="match status" value="1"/>
</dbReference>
<keyword evidence="1" id="KW-0812">Transmembrane</keyword>
<sequence>MVSRKAALAHCRALTAACHYSEGDVMICVVDCRREAGLWHAALAGVFNGMHIVFVPFNVLQMDPGSWIRMVTKYRASVAIVKSRDLHWALLAERDHPYVNLSSLRALLVTDGHNPWSLNSCDLFAAKFKSRGFNPSAICPIAGSSETLTLSLRRPIPPTSATSAGSGTGGLFGLHSNGALNRGMLMPNNASPQHTLIGGNSCASQPASSARGIISLHALSYGVIRVDSEDSFTSLTLQDCGQVLPGAAMVVVSLGPKPTVCKTDEIGELCISADYVGTGYWGLRGQTGSHFCLQPTHDDGRLVVVNLNSSAAAVPPSSGALHAPTSNAAMTTTSKFVRSGLIGFPGPASSGGLIFICGSIDGVLSVAGRRHNANDINATVIAVQPTKIVYRGRIAVFSIEMLKDERIVVIAELRHGFSEEAAFSWMSQVLQAVDSIHQVSVYALALVPQNHLPRVRI</sequence>
<dbReference type="OrthoDB" id="69964at2759"/>
<dbReference type="Proteomes" id="UP000278807">
    <property type="component" value="Unassembled WGS sequence"/>
</dbReference>
<evidence type="ECO:0000256" key="1">
    <source>
        <dbReference type="SAM" id="Phobius"/>
    </source>
</evidence>
<dbReference type="STRING" id="102285.A0A0R3TZQ7"/>
<keyword evidence="3" id="KW-1185">Reference proteome</keyword>
<dbReference type="Gene3D" id="3.30.300.30">
    <property type="match status" value="1"/>
</dbReference>
<evidence type="ECO:0000313" key="4">
    <source>
        <dbReference type="WBParaSite" id="HNAJ_0001335601-mRNA-1"/>
    </source>
</evidence>
<feature type="transmembrane region" description="Helical" evidence="1">
    <location>
        <begin position="39"/>
        <end position="60"/>
    </location>
</feature>
<dbReference type="WBParaSite" id="HNAJ_0001335601-mRNA-1">
    <property type="protein sequence ID" value="HNAJ_0001335601-mRNA-1"/>
    <property type="gene ID" value="HNAJ_0001335601"/>
</dbReference>
<dbReference type="PANTHER" id="PTHR22754">
    <property type="entry name" value="DISCO-INTERACTING PROTEIN 2 DIP2 -RELATED"/>
    <property type="match status" value="1"/>
</dbReference>